<evidence type="ECO:0000259" key="5">
    <source>
        <dbReference type="PROSITE" id="PS50995"/>
    </source>
</evidence>
<protein>
    <submittedName>
        <fullName evidence="6">Transcriptional regulator</fullName>
    </submittedName>
</protein>
<keyword evidence="7" id="KW-1185">Reference proteome</keyword>
<dbReference type="EMBL" id="BOVJ01000174">
    <property type="protein sequence ID" value="GIQ66348.1"/>
    <property type="molecule type" value="Genomic_DNA"/>
</dbReference>
<keyword evidence="2" id="KW-0238">DNA-binding</keyword>
<sequence>MTYGETRQRNDGEQARPVDGHGTSPLDESIGFLMGVAYRKLVQLFAQRLKPYDITPEQWAVLVRIAEREGMIQKDIADRSGKDRPTVTRILDALESKSLIVRRICGSDRRSYRIFATEQGKALTAATIPVEREALTDAMEGFSDAEANELKSQLRRIAATIDRFIGKT</sequence>
<comment type="caution">
    <text evidence="6">The sequence shown here is derived from an EMBL/GenBank/DDBJ whole genome shotgun (WGS) entry which is preliminary data.</text>
</comment>
<evidence type="ECO:0000256" key="1">
    <source>
        <dbReference type="ARBA" id="ARBA00023015"/>
    </source>
</evidence>
<feature type="domain" description="HTH marR-type" evidence="5">
    <location>
        <begin position="27"/>
        <end position="159"/>
    </location>
</feature>
<dbReference type="SUPFAM" id="SSF46785">
    <property type="entry name" value="Winged helix' DNA-binding domain"/>
    <property type="match status" value="1"/>
</dbReference>
<keyword evidence="3" id="KW-0804">Transcription</keyword>
<dbReference type="InterPro" id="IPR000835">
    <property type="entry name" value="HTH_MarR-typ"/>
</dbReference>
<dbReference type="InterPro" id="IPR036390">
    <property type="entry name" value="WH_DNA-bd_sf"/>
</dbReference>
<feature type="compositionally biased region" description="Basic and acidic residues" evidence="4">
    <location>
        <begin position="1"/>
        <end position="19"/>
    </location>
</feature>
<dbReference type="SMART" id="SM00347">
    <property type="entry name" value="HTH_MARR"/>
    <property type="match status" value="1"/>
</dbReference>
<reference evidence="6 7" key="1">
    <citation type="submission" date="2021-04" db="EMBL/GenBank/DDBJ databases">
        <title>Draft genome sequence of Paenibacillus cisolokensis, LC2-13A.</title>
        <authorList>
            <person name="Uke A."/>
            <person name="Chhe C."/>
            <person name="Baramee S."/>
            <person name="Kosugi A."/>
        </authorList>
    </citation>
    <scope>NUCLEOTIDE SEQUENCE [LARGE SCALE GENOMIC DNA]</scope>
    <source>
        <strain evidence="6 7">LC2-13A</strain>
    </source>
</reference>
<evidence type="ECO:0000256" key="3">
    <source>
        <dbReference type="ARBA" id="ARBA00023163"/>
    </source>
</evidence>
<evidence type="ECO:0000256" key="4">
    <source>
        <dbReference type="SAM" id="MobiDB-lite"/>
    </source>
</evidence>
<feature type="region of interest" description="Disordered" evidence="4">
    <location>
        <begin position="1"/>
        <end position="23"/>
    </location>
</feature>
<dbReference type="Pfam" id="PF01047">
    <property type="entry name" value="MarR"/>
    <property type="match status" value="1"/>
</dbReference>
<keyword evidence="1" id="KW-0805">Transcription regulation</keyword>
<dbReference type="PRINTS" id="PR00598">
    <property type="entry name" value="HTHMARR"/>
</dbReference>
<dbReference type="RefSeq" id="WP_244863740.1">
    <property type="nucleotide sequence ID" value="NZ_BOVJ01000174.1"/>
</dbReference>
<dbReference type="Gene3D" id="1.10.10.10">
    <property type="entry name" value="Winged helix-like DNA-binding domain superfamily/Winged helix DNA-binding domain"/>
    <property type="match status" value="1"/>
</dbReference>
<dbReference type="PROSITE" id="PS01117">
    <property type="entry name" value="HTH_MARR_1"/>
    <property type="match status" value="1"/>
</dbReference>
<dbReference type="PANTHER" id="PTHR33164">
    <property type="entry name" value="TRANSCRIPTIONAL REGULATOR, MARR FAMILY"/>
    <property type="match status" value="1"/>
</dbReference>
<dbReference type="InterPro" id="IPR039422">
    <property type="entry name" value="MarR/SlyA-like"/>
</dbReference>
<dbReference type="Proteomes" id="UP000680304">
    <property type="component" value="Unassembled WGS sequence"/>
</dbReference>
<dbReference type="InterPro" id="IPR023187">
    <property type="entry name" value="Tscrpt_reg_MarR-type_CS"/>
</dbReference>
<accession>A0ABQ4NEE0</accession>
<evidence type="ECO:0000256" key="2">
    <source>
        <dbReference type="ARBA" id="ARBA00023125"/>
    </source>
</evidence>
<proteinExistence type="predicted"/>
<dbReference type="PROSITE" id="PS50995">
    <property type="entry name" value="HTH_MARR_2"/>
    <property type="match status" value="1"/>
</dbReference>
<dbReference type="InterPro" id="IPR036388">
    <property type="entry name" value="WH-like_DNA-bd_sf"/>
</dbReference>
<organism evidence="6 7">
    <name type="scientific">Paenibacillus cisolokensis</name>
    <dbReference type="NCBI Taxonomy" id="1658519"/>
    <lineage>
        <taxon>Bacteria</taxon>
        <taxon>Bacillati</taxon>
        <taxon>Bacillota</taxon>
        <taxon>Bacilli</taxon>
        <taxon>Bacillales</taxon>
        <taxon>Paenibacillaceae</taxon>
        <taxon>Paenibacillus</taxon>
    </lineage>
</organism>
<gene>
    <name evidence="6" type="ORF">PACILC2_49160</name>
</gene>
<evidence type="ECO:0000313" key="6">
    <source>
        <dbReference type="EMBL" id="GIQ66348.1"/>
    </source>
</evidence>
<evidence type="ECO:0000313" key="7">
    <source>
        <dbReference type="Proteomes" id="UP000680304"/>
    </source>
</evidence>
<dbReference type="PANTHER" id="PTHR33164:SF64">
    <property type="entry name" value="TRANSCRIPTIONAL REGULATOR SLYA"/>
    <property type="match status" value="1"/>
</dbReference>
<name>A0ABQ4NEE0_9BACL</name>